<dbReference type="GeneID" id="34592490"/>
<sequence>MTVHQAQGMTVDRAVLDLTERDFAVGLSYVAVLRVKTLCGILFKQPFDYERFKIRPSETVKARNADRERRSTQHRGAQNFQDFASNFIFLSIFLVKQNALQPTILSRIMGVRFIKYPADLHELWPQEMGQICTHSQGASLGCERSSRAFWVPILRLSGSVVVNPQDPNALIELQFHMLDEGLNHADKARMGHSSMSKRG</sequence>
<dbReference type="AlphaFoldDB" id="A0A178CK89"/>
<gene>
    <name evidence="1" type="ORF">AYO20_09090</name>
</gene>
<accession>A0A178CK89</accession>
<proteinExistence type="predicted"/>
<dbReference type="EMBL" id="LVCJ01000080">
    <property type="protein sequence ID" value="OAL29706.1"/>
    <property type="molecule type" value="Genomic_DNA"/>
</dbReference>
<dbReference type="Proteomes" id="UP000185904">
    <property type="component" value="Unassembled WGS sequence"/>
</dbReference>
<name>A0A178CK89_9EURO</name>
<dbReference type="RefSeq" id="XP_022496636.1">
    <property type="nucleotide sequence ID" value="XM_022647362.1"/>
</dbReference>
<dbReference type="OrthoDB" id="4540853at2759"/>
<protein>
    <submittedName>
        <fullName evidence="1">Uncharacterized protein</fullName>
    </submittedName>
</protein>
<organism evidence="1 2">
    <name type="scientific">Fonsecaea nubica</name>
    <dbReference type="NCBI Taxonomy" id="856822"/>
    <lineage>
        <taxon>Eukaryota</taxon>
        <taxon>Fungi</taxon>
        <taxon>Dikarya</taxon>
        <taxon>Ascomycota</taxon>
        <taxon>Pezizomycotina</taxon>
        <taxon>Eurotiomycetes</taxon>
        <taxon>Chaetothyriomycetidae</taxon>
        <taxon>Chaetothyriales</taxon>
        <taxon>Herpotrichiellaceae</taxon>
        <taxon>Fonsecaea</taxon>
    </lineage>
</organism>
<evidence type="ECO:0000313" key="2">
    <source>
        <dbReference type="Proteomes" id="UP000185904"/>
    </source>
</evidence>
<dbReference type="InterPro" id="IPR027417">
    <property type="entry name" value="P-loop_NTPase"/>
</dbReference>
<dbReference type="CDD" id="cd18809">
    <property type="entry name" value="SF1_C_RecD"/>
    <property type="match status" value="1"/>
</dbReference>
<reference evidence="1 2" key="1">
    <citation type="submission" date="2016-03" db="EMBL/GenBank/DDBJ databases">
        <title>The draft genome sequence of Fonsecaea nubica causative agent of cutaneous subcutaneous infection in human host.</title>
        <authorList>
            <person name="Costa F."/>
            <person name="Sybren D.H."/>
            <person name="Raittz R.T."/>
            <person name="Weiss V.A."/>
            <person name="Leao A.C."/>
            <person name="Gomes R."/>
            <person name="De Souza E.M."/>
            <person name="Pedrosa F.O."/>
            <person name="Steffens M.B."/>
            <person name="Bombassaro A."/>
            <person name="Tadra-Sfeir M.Z."/>
            <person name="Moreno L.F."/>
            <person name="Najafzadeh M.J."/>
            <person name="Felipe M.S."/>
            <person name="Teixeira M."/>
            <person name="Sun J."/>
            <person name="Xi L."/>
            <person name="Castro M.A."/>
            <person name="Vicente V.A."/>
        </authorList>
    </citation>
    <scope>NUCLEOTIDE SEQUENCE [LARGE SCALE GENOMIC DNA]</scope>
    <source>
        <strain evidence="1 2">CBS 269.64</strain>
    </source>
</reference>
<dbReference type="SUPFAM" id="SSF52540">
    <property type="entry name" value="P-loop containing nucleoside triphosphate hydrolases"/>
    <property type="match status" value="1"/>
</dbReference>
<evidence type="ECO:0000313" key="1">
    <source>
        <dbReference type="EMBL" id="OAL29706.1"/>
    </source>
</evidence>
<comment type="caution">
    <text evidence="1">The sequence shown here is derived from an EMBL/GenBank/DDBJ whole genome shotgun (WGS) entry which is preliminary data.</text>
</comment>
<keyword evidence="2" id="KW-1185">Reference proteome</keyword>